<dbReference type="PANTHER" id="PTHR30244">
    <property type="entry name" value="TRANSAMINASE"/>
    <property type="match status" value="1"/>
</dbReference>
<dbReference type="PIRSF" id="PIRSF000390">
    <property type="entry name" value="PLP_StrS"/>
    <property type="match status" value="1"/>
</dbReference>
<dbReference type="GO" id="GO:0000271">
    <property type="term" value="P:polysaccharide biosynthetic process"/>
    <property type="evidence" value="ECO:0007669"/>
    <property type="project" value="TreeGrafter"/>
</dbReference>
<dbReference type="InterPro" id="IPR015422">
    <property type="entry name" value="PyrdxlP-dep_Trfase_small"/>
</dbReference>
<dbReference type="Gene3D" id="3.40.640.10">
    <property type="entry name" value="Type I PLP-dependent aspartate aminotransferase-like (Major domain)"/>
    <property type="match status" value="1"/>
</dbReference>
<dbReference type="EMBL" id="MHTH01000005">
    <property type="protein sequence ID" value="OHA59129.1"/>
    <property type="molecule type" value="Genomic_DNA"/>
</dbReference>
<evidence type="ECO:0000313" key="3">
    <source>
        <dbReference type="EMBL" id="OHA59129.1"/>
    </source>
</evidence>
<accession>A0A1G2QGE4</accession>
<dbReference type="Gene3D" id="3.90.1150.10">
    <property type="entry name" value="Aspartate Aminotransferase, domain 1"/>
    <property type="match status" value="1"/>
</dbReference>
<reference evidence="3 4" key="1">
    <citation type="journal article" date="2016" name="Nat. Commun.">
        <title>Thousands of microbial genomes shed light on interconnected biogeochemical processes in an aquifer system.</title>
        <authorList>
            <person name="Anantharaman K."/>
            <person name="Brown C.T."/>
            <person name="Hug L.A."/>
            <person name="Sharon I."/>
            <person name="Castelle C.J."/>
            <person name="Probst A.J."/>
            <person name="Thomas B.C."/>
            <person name="Singh A."/>
            <person name="Wilkins M.J."/>
            <person name="Karaoz U."/>
            <person name="Brodie E.L."/>
            <person name="Williams K.H."/>
            <person name="Hubbard S.S."/>
            <person name="Banfield J.F."/>
        </authorList>
    </citation>
    <scope>NUCLEOTIDE SEQUENCE [LARGE SCALE GENOMIC DNA]</scope>
</reference>
<dbReference type="AlphaFoldDB" id="A0A1G2QGE4"/>
<dbReference type="PANTHER" id="PTHR30244:SF34">
    <property type="entry name" value="DTDP-4-AMINO-4,6-DIDEOXYGALACTOSE TRANSAMINASE"/>
    <property type="match status" value="1"/>
</dbReference>
<dbReference type="GO" id="GO:0030170">
    <property type="term" value="F:pyridoxal phosphate binding"/>
    <property type="evidence" value="ECO:0007669"/>
    <property type="project" value="TreeGrafter"/>
</dbReference>
<comment type="caution">
    <text evidence="3">The sequence shown here is derived from an EMBL/GenBank/DDBJ whole genome shotgun (WGS) entry which is preliminary data.</text>
</comment>
<feature type="transmembrane region" description="Helical" evidence="2">
    <location>
        <begin position="50"/>
        <end position="69"/>
    </location>
</feature>
<organism evidence="3 4">
    <name type="scientific">Candidatus Vogelbacteria bacterium RIFOXYB1_FULL_42_16</name>
    <dbReference type="NCBI Taxonomy" id="1802436"/>
    <lineage>
        <taxon>Bacteria</taxon>
        <taxon>Candidatus Vogeliibacteriota</taxon>
    </lineage>
</organism>
<keyword evidence="2" id="KW-1133">Transmembrane helix</keyword>
<keyword evidence="2" id="KW-0812">Transmembrane</keyword>
<proteinExistence type="inferred from homology"/>
<evidence type="ECO:0000313" key="4">
    <source>
        <dbReference type="Proteomes" id="UP000176222"/>
    </source>
</evidence>
<dbReference type="InterPro" id="IPR015421">
    <property type="entry name" value="PyrdxlP-dep_Trfase_major"/>
</dbReference>
<keyword evidence="1" id="KW-0663">Pyridoxal phosphate</keyword>
<dbReference type="InterPro" id="IPR000653">
    <property type="entry name" value="DegT/StrS_aminotransferase"/>
</dbReference>
<dbReference type="SUPFAM" id="SSF53383">
    <property type="entry name" value="PLP-dependent transferases"/>
    <property type="match status" value="1"/>
</dbReference>
<sequence length="387" mass="44321">MIKLIKSSFYNEKDTKKKLAKFILKAKIFSMKKECANFEKKFAKKQSRRYAVFVSSGSTANLVLIQALLNLGKLKKGDRIGFSALTWSTNVMPLMQLGLIPIALDCNLKTLNVSPSEIEKKISKIKGLFLTNVLGMADEIEKIKEICQRNKIIFIEDNCESLGSRISGKLLGNFGLASTFSFFVGHHLSTIEGGMICTDDEKLYQMLLITRIHGWDRNLGLIAQKEIRTTHKVDDFYAKYTFYDLAFNARPTEVNGFLGNNQLQYWDEMVSIRAKHFKLFQSIVGQNDDFVPLDLSHMDLISNFAMPIICKNKKTVEKYKKRFINHGVEIRPIIAGNIEMQPFYKKYINKKTYCLNSNFIHQNGFYFANNPELNKKEINTIIGLLAK</sequence>
<gene>
    <name evidence="3" type="ORF">A2370_03010</name>
</gene>
<evidence type="ECO:0008006" key="5">
    <source>
        <dbReference type="Google" id="ProtNLM"/>
    </source>
</evidence>
<evidence type="ECO:0000256" key="2">
    <source>
        <dbReference type="SAM" id="Phobius"/>
    </source>
</evidence>
<protein>
    <recommendedName>
        <fullName evidence="5">DegT/DnrJ/EryC1/StrS aminotransferase</fullName>
    </recommendedName>
</protein>
<dbReference type="STRING" id="1802436.A2370_03010"/>
<keyword evidence="2" id="KW-0472">Membrane</keyword>
<dbReference type="GO" id="GO:0008483">
    <property type="term" value="F:transaminase activity"/>
    <property type="evidence" value="ECO:0007669"/>
    <property type="project" value="TreeGrafter"/>
</dbReference>
<name>A0A1G2QGE4_9BACT</name>
<dbReference type="Pfam" id="PF01041">
    <property type="entry name" value="DegT_DnrJ_EryC1"/>
    <property type="match status" value="1"/>
</dbReference>
<dbReference type="Proteomes" id="UP000176222">
    <property type="component" value="Unassembled WGS sequence"/>
</dbReference>
<dbReference type="InterPro" id="IPR015424">
    <property type="entry name" value="PyrdxlP-dep_Trfase"/>
</dbReference>
<evidence type="ECO:0000256" key="1">
    <source>
        <dbReference type="RuleBase" id="RU004508"/>
    </source>
</evidence>
<comment type="similarity">
    <text evidence="1">Belongs to the DegT/DnrJ/EryC1 family.</text>
</comment>